<reference evidence="2" key="1">
    <citation type="submission" date="2014-05" db="EMBL/GenBank/DDBJ databases">
        <title>The transcriptome of the halophilic microalga Tetraselmis sp. GSL018 isolated from the Great Salt Lake, Utah.</title>
        <authorList>
            <person name="Jinkerson R.E."/>
            <person name="D'Adamo S."/>
            <person name="Posewitz M.C."/>
        </authorList>
    </citation>
    <scope>NUCLEOTIDE SEQUENCE</scope>
    <source>
        <strain evidence="2">GSL018</strain>
    </source>
</reference>
<gene>
    <name evidence="2" type="ORF">TSPGSL018_22221</name>
</gene>
<dbReference type="EMBL" id="GBEZ01024133">
    <property type="protein sequence ID" value="JAC62822.1"/>
    <property type="molecule type" value="Transcribed_RNA"/>
</dbReference>
<feature type="region of interest" description="Disordered" evidence="1">
    <location>
        <begin position="36"/>
        <end position="59"/>
    </location>
</feature>
<dbReference type="AlphaFoldDB" id="A0A061QQ83"/>
<sequence length="142" mass="15815">MSTLSVCRKVLKSPGWLGFARCLTEKRPFSSELSRVNDLGPTTKRDGELRSTSGVGLGDGYLSHTDKWLQAKDPPMKTPQECIDEAEPIAVSATRVASYGHEDTTLGCPVEYIDLRDTSYERPAVCKYTGNKYYWDGTPDHH</sequence>
<protein>
    <submittedName>
        <fullName evidence="2">Nadh:ubiquinone oxidoreductase 13 kDa subunit</fullName>
    </submittedName>
</protein>
<evidence type="ECO:0000313" key="2">
    <source>
        <dbReference type="EMBL" id="JAC62822.1"/>
    </source>
</evidence>
<keyword evidence="2" id="KW-0830">Ubiquinone</keyword>
<accession>A0A061QQ83</accession>
<evidence type="ECO:0000256" key="1">
    <source>
        <dbReference type="SAM" id="MobiDB-lite"/>
    </source>
</evidence>
<name>A0A061QQ83_9CHLO</name>
<proteinExistence type="predicted"/>
<organism evidence="2">
    <name type="scientific">Tetraselmis sp. GSL018</name>
    <dbReference type="NCBI Taxonomy" id="582737"/>
    <lineage>
        <taxon>Eukaryota</taxon>
        <taxon>Viridiplantae</taxon>
        <taxon>Chlorophyta</taxon>
        <taxon>core chlorophytes</taxon>
        <taxon>Chlorodendrophyceae</taxon>
        <taxon>Chlorodendrales</taxon>
        <taxon>Chlorodendraceae</taxon>
        <taxon>Tetraselmis</taxon>
    </lineage>
</organism>